<reference evidence="2 3" key="1">
    <citation type="journal article" date="2012" name="Science">
        <title>The Paleozoic origin of enzymatic lignin decomposition reconstructed from 31 fungal genomes.</title>
        <authorList>
            <person name="Floudas D."/>
            <person name="Binder M."/>
            <person name="Riley R."/>
            <person name="Barry K."/>
            <person name="Blanchette R.A."/>
            <person name="Henrissat B."/>
            <person name="Martinez A.T."/>
            <person name="Otillar R."/>
            <person name="Spatafora J.W."/>
            <person name="Yadav J.S."/>
            <person name="Aerts A."/>
            <person name="Benoit I."/>
            <person name="Boyd A."/>
            <person name="Carlson A."/>
            <person name="Copeland A."/>
            <person name="Coutinho P.M."/>
            <person name="de Vries R.P."/>
            <person name="Ferreira P."/>
            <person name="Findley K."/>
            <person name="Foster B."/>
            <person name="Gaskell J."/>
            <person name="Glotzer D."/>
            <person name="Gorecki P."/>
            <person name="Heitman J."/>
            <person name="Hesse C."/>
            <person name="Hori C."/>
            <person name="Igarashi K."/>
            <person name="Jurgens J.A."/>
            <person name="Kallen N."/>
            <person name="Kersten P."/>
            <person name="Kohler A."/>
            <person name="Kuees U."/>
            <person name="Kumar T.K.A."/>
            <person name="Kuo A."/>
            <person name="LaButti K."/>
            <person name="Larrondo L.F."/>
            <person name="Lindquist E."/>
            <person name="Ling A."/>
            <person name="Lombard V."/>
            <person name="Lucas S."/>
            <person name="Lundell T."/>
            <person name="Martin R."/>
            <person name="McLaughlin D.J."/>
            <person name="Morgenstern I."/>
            <person name="Morin E."/>
            <person name="Murat C."/>
            <person name="Nagy L.G."/>
            <person name="Nolan M."/>
            <person name="Ohm R.A."/>
            <person name="Patyshakuliyeva A."/>
            <person name="Rokas A."/>
            <person name="Ruiz-Duenas F.J."/>
            <person name="Sabat G."/>
            <person name="Salamov A."/>
            <person name="Samejima M."/>
            <person name="Schmutz J."/>
            <person name="Slot J.C."/>
            <person name="St John F."/>
            <person name="Stenlid J."/>
            <person name="Sun H."/>
            <person name="Sun S."/>
            <person name="Syed K."/>
            <person name="Tsang A."/>
            <person name="Wiebenga A."/>
            <person name="Young D."/>
            <person name="Pisabarro A."/>
            <person name="Eastwood D.C."/>
            <person name="Martin F."/>
            <person name="Cullen D."/>
            <person name="Grigoriev I.V."/>
            <person name="Hibbett D.S."/>
        </authorList>
    </citation>
    <scope>NUCLEOTIDE SEQUENCE [LARGE SCALE GENOMIC DNA]</scope>
    <source>
        <strain evidence="2 3">MD-104</strain>
    </source>
</reference>
<feature type="compositionally biased region" description="Basic and acidic residues" evidence="1">
    <location>
        <begin position="83"/>
        <end position="95"/>
    </location>
</feature>
<name>A0A2H3ISS7_WOLCO</name>
<gene>
    <name evidence="2" type="ORF">WOLCODRAFT_147147</name>
</gene>
<dbReference type="AlphaFoldDB" id="A0A2H3ISS7"/>
<sequence>MHREPALSERLNVVGSRTQLRHTRIPYRPARPTYDPQRIRALLLDLALPPIGAPARHAAISAPGCERTRRKPEGSMTQRRFHERNEDFTAAHALERSTPASRPSLRARRTKPAFCDRSEERLVLAMLRIAAQAVR</sequence>
<protein>
    <submittedName>
        <fullName evidence="2">Uncharacterized protein</fullName>
    </submittedName>
</protein>
<evidence type="ECO:0000256" key="1">
    <source>
        <dbReference type="SAM" id="MobiDB-lite"/>
    </source>
</evidence>
<evidence type="ECO:0000313" key="2">
    <source>
        <dbReference type="EMBL" id="PCH33042.1"/>
    </source>
</evidence>
<accession>A0A2H3ISS7</accession>
<keyword evidence="3" id="KW-1185">Reference proteome</keyword>
<dbReference type="EMBL" id="KB467831">
    <property type="protein sequence ID" value="PCH33042.1"/>
    <property type="molecule type" value="Genomic_DNA"/>
</dbReference>
<feature type="region of interest" description="Disordered" evidence="1">
    <location>
        <begin position="59"/>
        <end position="112"/>
    </location>
</feature>
<evidence type="ECO:0000313" key="3">
    <source>
        <dbReference type="Proteomes" id="UP000218811"/>
    </source>
</evidence>
<organism evidence="2 3">
    <name type="scientific">Wolfiporia cocos (strain MD-104)</name>
    <name type="common">Brown rot fungus</name>
    <dbReference type="NCBI Taxonomy" id="742152"/>
    <lineage>
        <taxon>Eukaryota</taxon>
        <taxon>Fungi</taxon>
        <taxon>Dikarya</taxon>
        <taxon>Basidiomycota</taxon>
        <taxon>Agaricomycotina</taxon>
        <taxon>Agaricomycetes</taxon>
        <taxon>Polyporales</taxon>
        <taxon>Phaeolaceae</taxon>
        <taxon>Wolfiporia</taxon>
    </lineage>
</organism>
<dbReference type="Proteomes" id="UP000218811">
    <property type="component" value="Unassembled WGS sequence"/>
</dbReference>
<proteinExistence type="predicted"/>